<evidence type="ECO:0000259" key="14">
    <source>
        <dbReference type="PROSITE" id="PS50268"/>
    </source>
</evidence>
<evidence type="ECO:0000256" key="13">
    <source>
        <dbReference type="SAM" id="Phobius"/>
    </source>
</evidence>
<keyword evidence="13" id="KW-0812">Transmembrane</keyword>
<feature type="domain" description="Cadherin" evidence="14">
    <location>
        <begin position="50"/>
        <end position="122"/>
    </location>
</feature>
<dbReference type="GO" id="GO:0005737">
    <property type="term" value="C:cytoplasm"/>
    <property type="evidence" value="ECO:0007669"/>
    <property type="project" value="UniProtKB-SubCell"/>
</dbReference>
<dbReference type="GO" id="GO:0016342">
    <property type="term" value="C:catenin complex"/>
    <property type="evidence" value="ECO:0007669"/>
    <property type="project" value="TreeGrafter"/>
</dbReference>
<evidence type="ECO:0000256" key="3">
    <source>
        <dbReference type="ARBA" id="ARBA00022475"/>
    </source>
</evidence>
<dbReference type="InParanoid" id="A0A4W6EVT4"/>
<dbReference type="SUPFAM" id="SSF49313">
    <property type="entry name" value="Cadherin-like"/>
    <property type="match status" value="4"/>
</dbReference>
<keyword evidence="9" id="KW-0130">Cell adhesion</keyword>
<accession>A0A4W6EVT4</accession>
<evidence type="ECO:0000256" key="1">
    <source>
        <dbReference type="ARBA" id="ARBA00004236"/>
    </source>
</evidence>
<evidence type="ECO:0000313" key="16">
    <source>
        <dbReference type="Proteomes" id="UP000314980"/>
    </source>
</evidence>
<evidence type="ECO:0000256" key="10">
    <source>
        <dbReference type="ARBA" id="ARBA00023136"/>
    </source>
</evidence>
<dbReference type="InterPro" id="IPR002126">
    <property type="entry name" value="Cadherin-like_dom"/>
</dbReference>
<dbReference type="PRINTS" id="PR00205">
    <property type="entry name" value="CADHERIN"/>
</dbReference>
<dbReference type="GO" id="GO:0005912">
    <property type="term" value="C:adherens junction"/>
    <property type="evidence" value="ECO:0007669"/>
    <property type="project" value="TreeGrafter"/>
</dbReference>
<evidence type="ECO:0000256" key="9">
    <source>
        <dbReference type="ARBA" id="ARBA00022889"/>
    </source>
</evidence>
<dbReference type="GO" id="GO:0034332">
    <property type="term" value="P:adherens junction organization"/>
    <property type="evidence" value="ECO:0007669"/>
    <property type="project" value="TreeGrafter"/>
</dbReference>
<dbReference type="PANTHER" id="PTHR24027">
    <property type="entry name" value="CADHERIN-23"/>
    <property type="match status" value="1"/>
</dbReference>
<keyword evidence="16" id="KW-1185">Reference proteome</keyword>
<feature type="domain" description="Cadherin" evidence="14">
    <location>
        <begin position="428"/>
        <end position="525"/>
    </location>
</feature>
<keyword evidence="8 12" id="KW-0106">Calcium</keyword>
<dbReference type="PROSITE" id="PS00232">
    <property type="entry name" value="CADHERIN_1"/>
    <property type="match status" value="2"/>
</dbReference>
<keyword evidence="4" id="KW-0963">Cytoplasm</keyword>
<keyword evidence="3" id="KW-1003">Cell membrane</keyword>
<evidence type="ECO:0000313" key="15">
    <source>
        <dbReference type="Ensembl" id="ENSLCAP00010041828.1"/>
    </source>
</evidence>
<keyword evidence="5" id="KW-0479">Metal-binding</keyword>
<dbReference type="Gene3D" id="2.60.40.60">
    <property type="entry name" value="Cadherins"/>
    <property type="match status" value="5"/>
</dbReference>
<dbReference type="PANTHER" id="PTHR24027:SF433">
    <property type="entry name" value="CADHERIN 27-RELATED"/>
    <property type="match status" value="1"/>
</dbReference>
<comment type="subcellular location">
    <subcellularLocation>
        <location evidence="1">Cell membrane</location>
    </subcellularLocation>
    <subcellularLocation>
        <location evidence="2">Cytoplasm</location>
    </subcellularLocation>
</comment>
<dbReference type="GO" id="GO:0007156">
    <property type="term" value="P:homophilic cell adhesion via plasma membrane adhesion molecules"/>
    <property type="evidence" value="ECO:0007669"/>
    <property type="project" value="InterPro"/>
</dbReference>
<dbReference type="GO" id="GO:0008013">
    <property type="term" value="F:beta-catenin binding"/>
    <property type="evidence" value="ECO:0007669"/>
    <property type="project" value="TreeGrafter"/>
</dbReference>
<dbReference type="GO" id="GO:0045296">
    <property type="term" value="F:cadherin binding"/>
    <property type="evidence" value="ECO:0007669"/>
    <property type="project" value="TreeGrafter"/>
</dbReference>
<dbReference type="InterPro" id="IPR020894">
    <property type="entry name" value="Cadherin_CS"/>
</dbReference>
<dbReference type="Proteomes" id="UP000314980">
    <property type="component" value="Unassembled WGS sequence"/>
</dbReference>
<evidence type="ECO:0000256" key="12">
    <source>
        <dbReference type="PROSITE-ProRule" id="PRU00043"/>
    </source>
</evidence>
<dbReference type="GO" id="GO:0007043">
    <property type="term" value="P:cell-cell junction assembly"/>
    <property type="evidence" value="ECO:0007669"/>
    <property type="project" value="TreeGrafter"/>
</dbReference>
<dbReference type="AlphaFoldDB" id="A0A4W6EVT4"/>
<feature type="domain" description="Cadherin" evidence="14">
    <location>
        <begin position="123"/>
        <end position="219"/>
    </location>
</feature>
<reference evidence="16" key="1">
    <citation type="submission" date="2015-09" db="EMBL/GenBank/DDBJ databases">
        <authorList>
            <person name="Sai Rama Sridatta P."/>
        </authorList>
    </citation>
    <scope>NUCLEOTIDE SEQUENCE [LARGE SCALE GENOMIC DNA]</scope>
</reference>
<keyword evidence="7" id="KW-0677">Repeat</keyword>
<dbReference type="FunFam" id="2.60.40.60:FF:000019">
    <property type="entry name" value="Cadherin 2"/>
    <property type="match status" value="1"/>
</dbReference>
<feature type="domain" description="Cadherin" evidence="14">
    <location>
        <begin position="325"/>
        <end position="415"/>
    </location>
</feature>
<keyword evidence="6" id="KW-0732">Signal</keyword>
<reference evidence="15" key="3">
    <citation type="submission" date="2025-09" db="UniProtKB">
        <authorList>
            <consortium name="Ensembl"/>
        </authorList>
    </citation>
    <scope>IDENTIFICATION</scope>
</reference>
<dbReference type="FunFam" id="2.60.40.60:FF:000095">
    <property type="entry name" value="Cadherin 13"/>
    <property type="match status" value="1"/>
</dbReference>
<sequence>MSCKGCAFDRLSSEVLQRQKRNWIIDSFTIDEGYDGEFPYILVEKALTFFQISGDGVDKDPKGILEIDHNKGVITVKGPVDYEKFKELKLVFLALDKFSKVIDTRLGIVIGIQDANDNPPRFDRKTYEITIQESISQGSEVITLKATDIDSGNNQLFGFRIVSVTPSPVDLEFYFLSSEKAEKYTIIVEAKDRGEKKQLSSSCTIIVNIEDGNNHPPVITGQTVRKVKEGQRNVLVSRLQVTDEDTKGSVAWRAKYEIHGDTDNNFRITTDPETNEGLLYVQKVLCLCSCKQCSQRNVTVSVRNEISLFSCKVVSRSTTGLWKAKDSFIQKLKMSNATHMCFRYVKGEDPADCVTVDPKTGKITTTKSIDRESVHVNNSIYTVTILAVDNGKPPMTSTATLRIHVQDKNDNVPFLPNGMFDMCQSDGVSKANITVVDLDEEPYSGPFRFKLLGDVEGKWSIEPLQGEFKRSQDHIMSYSGHYDLLLEVSDLQGKTAVHNLSVTVCNCIDTEKPNCHLRKSSAPRVGTGALFMIFVGILVLAGALLLVFLVSCKQEQKLMPEGDSGQHLMLCNTEKPGTDCNVNTFISKLAILDHYYRLIKHPHPHIHTHLLQFVVII</sequence>
<reference evidence="15" key="2">
    <citation type="submission" date="2025-08" db="UniProtKB">
        <authorList>
            <consortium name="Ensembl"/>
        </authorList>
    </citation>
    <scope>IDENTIFICATION</scope>
</reference>
<dbReference type="PROSITE" id="PS50268">
    <property type="entry name" value="CADHERIN_2"/>
    <property type="match status" value="4"/>
</dbReference>
<dbReference type="GeneTree" id="ENSGT00940000155218"/>
<dbReference type="FunFam" id="2.60.40.60:FF:000011">
    <property type="entry name" value="Cadherin 1"/>
    <property type="match status" value="1"/>
</dbReference>
<evidence type="ECO:0000256" key="5">
    <source>
        <dbReference type="ARBA" id="ARBA00022723"/>
    </source>
</evidence>
<keyword evidence="11" id="KW-0325">Glycoprotein</keyword>
<evidence type="ECO:0000256" key="8">
    <source>
        <dbReference type="ARBA" id="ARBA00022837"/>
    </source>
</evidence>
<dbReference type="GO" id="GO:0044331">
    <property type="term" value="P:cell-cell adhesion mediated by cadherin"/>
    <property type="evidence" value="ECO:0007669"/>
    <property type="project" value="TreeGrafter"/>
</dbReference>
<evidence type="ECO:0000256" key="6">
    <source>
        <dbReference type="ARBA" id="ARBA00022729"/>
    </source>
</evidence>
<dbReference type="GO" id="GO:0005509">
    <property type="term" value="F:calcium ion binding"/>
    <property type="evidence" value="ECO:0007669"/>
    <property type="project" value="UniProtKB-UniRule"/>
</dbReference>
<dbReference type="InterPro" id="IPR039808">
    <property type="entry name" value="Cadherin"/>
</dbReference>
<keyword evidence="13" id="KW-1133">Transmembrane helix</keyword>
<dbReference type="GO" id="GO:0060027">
    <property type="term" value="P:convergent extension involved in gastrulation"/>
    <property type="evidence" value="ECO:0007669"/>
    <property type="project" value="UniProtKB-ARBA"/>
</dbReference>
<keyword evidence="10 13" id="KW-0472">Membrane</keyword>
<name>A0A4W6EVT4_LATCA</name>
<feature type="transmembrane region" description="Helical" evidence="13">
    <location>
        <begin position="528"/>
        <end position="550"/>
    </location>
</feature>
<dbReference type="Pfam" id="PF00028">
    <property type="entry name" value="Cadherin"/>
    <property type="match status" value="1"/>
</dbReference>
<evidence type="ECO:0000256" key="7">
    <source>
        <dbReference type="ARBA" id="ARBA00022737"/>
    </source>
</evidence>
<evidence type="ECO:0000256" key="4">
    <source>
        <dbReference type="ARBA" id="ARBA00022490"/>
    </source>
</evidence>
<dbReference type="GO" id="GO:0016339">
    <property type="term" value="P:calcium-dependent cell-cell adhesion via plasma membrane cell adhesion molecules"/>
    <property type="evidence" value="ECO:0007669"/>
    <property type="project" value="TreeGrafter"/>
</dbReference>
<organism evidence="15 16">
    <name type="scientific">Lates calcarifer</name>
    <name type="common">Barramundi</name>
    <name type="synonym">Holocentrus calcarifer</name>
    <dbReference type="NCBI Taxonomy" id="8187"/>
    <lineage>
        <taxon>Eukaryota</taxon>
        <taxon>Metazoa</taxon>
        <taxon>Chordata</taxon>
        <taxon>Craniata</taxon>
        <taxon>Vertebrata</taxon>
        <taxon>Euteleostomi</taxon>
        <taxon>Actinopterygii</taxon>
        <taxon>Neopterygii</taxon>
        <taxon>Teleostei</taxon>
        <taxon>Neoteleostei</taxon>
        <taxon>Acanthomorphata</taxon>
        <taxon>Carangaria</taxon>
        <taxon>Carangaria incertae sedis</taxon>
        <taxon>Centropomidae</taxon>
        <taxon>Lates</taxon>
    </lineage>
</organism>
<dbReference type="CDD" id="cd11304">
    <property type="entry name" value="Cadherin_repeat"/>
    <property type="match status" value="3"/>
</dbReference>
<evidence type="ECO:0000256" key="2">
    <source>
        <dbReference type="ARBA" id="ARBA00004496"/>
    </source>
</evidence>
<dbReference type="GO" id="GO:0000902">
    <property type="term" value="P:cell morphogenesis"/>
    <property type="evidence" value="ECO:0007669"/>
    <property type="project" value="TreeGrafter"/>
</dbReference>
<dbReference type="InterPro" id="IPR015919">
    <property type="entry name" value="Cadherin-like_sf"/>
</dbReference>
<dbReference type="SMART" id="SM00112">
    <property type="entry name" value="CA"/>
    <property type="match status" value="4"/>
</dbReference>
<dbReference type="Ensembl" id="ENSLCAT00010042871.1">
    <property type="protein sequence ID" value="ENSLCAP00010041828.1"/>
    <property type="gene ID" value="ENSLCAG00010019574.1"/>
</dbReference>
<dbReference type="GO" id="GO:0016477">
    <property type="term" value="P:cell migration"/>
    <property type="evidence" value="ECO:0007669"/>
    <property type="project" value="TreeGrafter"/>
</dbReference>
<proteinExistence type="predicted"/>
<evidence type="ECO:0000256" key="11">
    <source>
        <dbReference type="ARBA" id="ARBA00023180"/>
    </source>
</evidence>
<protein>
    <submittedName>
        <fullName evidence="15">Cadherin 26, tandem duplicate 2</fullName>
    </submittedName>
</protein>